<accession>A0A8S1XQI1</accession>
<protein>
    <recommendedName>
        <fullName evidence="4">WD40-repeat-containing domain</fullName>
    </recommendedName>
</protein>
<evidence type="ECO:0000256" key="1">
    <source>
        <dbReference type="SAM" id="MobiDB-lite"/>
    </source>
</evidence>
<dbReference type="OrthoDB" id="3367at2759"/>
<name>A0A8S1XQI1_9CILI</name>
<dbReference type="EMBL" id="CAJJDO010000132">
    <property type="protein sequence ID" value="CAD8202822.1"/>
    <property type="molecule type" value="Genomic_DNA"/>
</dbReference>
<reference evidence="2" key="1">
    <citation type="submission" date="2021-01" db="EMBL/GenBank/DDBJ databases">
        <authorList>
            <consortium name="Genoscope - CEA"/>
            <person name="William W."/>
        </authorList>
    </citation>
    <scope>NUCLEOTIDE SEQUENCE</scope>
</reference>
<keyword evidence="3" id="KW-1185">Reference proteome</keyword>
<feature type="compositionally biased region" description="Basic and acidic residues" evidence="1">
    <location>
        <begin position="698"/>
        <end position="711"/>
    </location>
</feature>
<feature type="compositionally biased region" description="Basic and acidic residues" evidence="1">
    <location>
        <begin position="663"/>
        <end position="690"/>
    </location>
</feature>
<dbReference type="SMART" id="SM00320">
    <property type="entry name" value="WD40"/>
    <property type="match status" value="3"/>
</dbReference>
<dbReference type="InterPro" id="IPR001680">
    <property type="entry name" value="WD40_rpt"/>
</dbReference>
<evidence type="ECO:0008006" key="4">
    <source>
        <dbReference type="Google" id="ProtNLM"/>
    </source>
</evidence>
<dbReference type="AlphaFoldDB" id="A0A8S1XQI1"/>
<evidence type="ECO:0000313" key="3">
    <source>
        <dbReference type="Proteomes" id="UP000689195"/>
    </source>
</evidence>
<proteinExistence type="predicted"/>
<sequence>MFLQCKEHAMPITQIETAKNAKQGSRAKCEKCTMSGTVVHVQIFEKFLNQKIQEAEKMKKDNLDEFGNLSNSLEKLLTNYKQEFNSTIELIYQEVRNIKQKIHENFSITKQPLESQSILEFEQICHKVYSDSFDKFHLKMQYSKLIELHQNLIKMQDYYSQKIKKCFKQLQKDMINYELQSIFNVPGHKVCTAMCTGQDSDYQFVVLALGNIMKTYEFCLEKKKEIEKQKAIEILKAVEKQSFKDFTHNIGSVVLSEDQTYLIAGGTYDNKMIIYKQICETKKMYESKKSLFFQEPIFSIIFTPNNEDLISASGNDIFCITNQNLQTILDQKQQQQQKNQNVINENIDQYKLEPSSHQNTVYQLSYQLNQSKQKLMSCGYDKQIFIWQKLNDEWCQIHKIRIKNSVYRCCFVDIDQIVVQENSSRDLTFYNNVSNKNLCTKDTTQQCKFNDLNTDLSHNFPMIYLENKKLLIVKHNSKIVFFRKRKNQLFYKEDEKDGEMGTVTNDGEIFLKWDKINSNVEIYEQNTKYQASKEEFDQKFFGSQSKIFQDSNLQSIKDQKSEYIGNTNLIEGNQQKEIKDQKPLQNNDILLELRQGNEYNVKNKNDQKPFLEMLKSGADDQKQEQSINKSGADDQKQEQSINTSGADYQKQEQSINTSGADYQKQEQSMKKSDLDDQKQQQSMKKSDTFDQKPILQLDKTDSPPHLVEFKD</sequence>
<dbReference type="Proteomes" id="UP000689195">
    <property type="component" value="Unassembled WGS sequence"/>
</dbReference>
<gene>
    <name evidence="2" type="ORF">PPENT_87.1.T1320062</name>
</gene>
<organism evidence="2 3">
    <name type="scientific">Paramecium pentaurelia</name>
    <dbReference type="NCBI Taxonomy" id="43138"/>
    <lineage>
        <taxon>Eukaryota</taxon>
        <taxon>Sar</taxon>
        <taxon>Alveolata</taxon>
        <taxon>Ciliophora</taxon>
        <taxon>Intramacronucleata</taxon>
        <taxon>Oligohymenophorea</taxon>
        <taxon>Peniculida</taxon>
        <taxon>Parameciidae</taxon>
        <taxon>Paramecium</taxon>
    </lineage>
</organism>
<evidence type="ECO:0000313" key="2">
    <source>
        <dbReference type="EMBL" id="CAD8202822.1"/>
    </source>
</evidence>
<feature type="compositionally biased region" description="Polar residues" evidence="1">
    <location>
        <begin position="638"/>
        <end position="660"/>
    </location>
</feature>
<feature type="region of interest" description="Disordered" evidence="1">
    <location>
        <begin position="617"/>
        <end position="711"/>
    </location>
</feature>
<comment type="caution">
    <text evidence="2">The sequence shown here is derived from an EMBL/GenBank/DDBJ whole genome shotgun (WGS) entry which is preliminary data.</text>
</comment>
<dbReference type="Pfam" id="PF00400">
    <property type="entry name" value="WD40"/>
    <property type="match status" value="1"/>
</dbReference>